<gene>
    <name evidence="1" type="ORF">IscW_ISCW003364</name>
</gene>
<dbReference type="VEuPathDB" id="VectorBase:ISCP_005934"/>
<dbReference type="PaxDb" id="6945-B7PD83"/>
<evidence type="ECO:0000313" key="1">
    <source>
        <dbReference type="EMBL" id="EEC04555.1"/>
    </source>
</evidence>
<dbReference type="VEuPathDB" id="VectorBase:ISCW003364"/>
<dbReference type="EMBL" id="ABJB011019775">
    <property type="status" value="NOT_ANNOTATED_CDS"/>
    <property type="molecule type" value="Genomic_DNA"/>
</dbReference>
<dbReference type="EnsemblMetazoa" id="ISCW003364-RA">
    <property type="protein sequence ID" value="ISCW003364-PA"/>
    <property type="gene ID" value="ISCW003364"/>
</dbReference>
<dbReference type="OrthoDB" id="6507725at2759"/>
<dbReference type="InParanoid" id="B7PD83"/>
<keyword evidence="3" id="KW-1185">Reference proteome</keyword>
<dbReference type="Proteomes" id="UP000001555">
    <property type="component" value="Unassembled WGS sequence"/>
</dbReference>
<dbReference type="EMBL" id="DS688698">
    <property type="protein sequence ID" value="EEC04555.1"/>
    <property type="molecule type" value="Genomic_DNA"/>
</dbReference>
<proteinExistence type="predicted"/>
<evidence type="ECO:0000313" key="2">
    <source>
        <dbReference type="EnsemblMetazoa" id="ISCW003364-PA"/>
    </source>
</evidence>
<organism>
    <name type="scientific">Ixodes scapularis</name>
    <name type="common">Black-legged tick</name>
    <name type="synonym">Deer tick</name>
    <dbReference type="NCBI Taxonomy" id="6945"/>
    <lineage>
        <taxon>Eukaryota</taxon>
        <taxon>Metazoa</taxon>
        <taxon>Ecdysozoa</taxon>
        <taxon>Arthropoda</taxon>
        <taxon>Chelicerata</taxon>
        <taxon>Arachnida</taxon>
        <taxon>Acari</taxon>
        <taxon>Parasitiformes</taxon>
        <taxon>Ixodida</taxon>
        <taxon>Ixodoidea</taxon>
        <taxon>Ixodidae</taxon>
        <taxon>Ixodinae</taxon>
        <taxon>Ixodes</taxon>
    </lineage>
</organism>
<name>B7PD83_IXOSC</name>
<accession>B7PD83</accession>
<reference evidence="2" key="2">
    <citation type="submission" date="2020-05" db="UniProtKB">
        <authorList>
            <consortium name="EnsemblMetazoa"/>
        </authorList>
    </citation>
    <scope>IDENTIFICATION</scope>
    <source>
        <strain evidence="2">wikel</strain>
    </source>
</reference>
<dbReference type="HOGENOM" id="CLU_1278892_0_0_1"/>
<dbReference type="VEuPathDB" id="VectorBase:ISCI003364"/>
<evidence type="ECO:0000313" key="3">
    <source>
        <dbReference type="Proteomes" id="UP000001555"/>
    </source>
</evidence>
<dbReference type="AlphaFoldDB" id="B7PD83"/>
<reference evidence="1 3" key="1">
    <citation type="submission" date="2008-03" db="EMBL/GenBank/DDBJ databases">
        <title>Annotation of Ixodes scapularis.</title>
        <authorList>
            <consortium name="Ixodes scapularis Genome Project Consortium"/>
            <person name="Caler E."/>
            <person name="Hannick L.I."/>
            <person name="Bidwell S."/>
            <person name="Joardar V."/>
            <person name="Thiagarajan M."/>
            <person name="Amedeo P."/>
            <person name="Galinsky K.J."/>
            <person name="Schobel S."/>
            <person name="Inman J."/>
            <person name="Hostetler J."/>
            <person name="Miller J."/>
            <person name="Hammond M."/>
            <person name="Megy K."/>
            <person name="Lawson D."/>
            <person name="Kodira C."/>
            <person name="Sutton G."/>
            <person name="Meyer J."/>
            <person name="Hill C.A."/>
            <person name="Birren B."/>
            <person name="Nene V."/>
            <person name="Collins F."/>
            <person name="Alarcon-Chaidez F."/>
            <person name="Wikel S."/>
            <person name="Strausberg R."/>
        </authorList>
    </citation>
    <scope>NUCLEOTIDE SEQUENCE [LARGE SCALE GENOMIC DNA]</scope>
    <source>
        <strain evidence="3">Wikel</strain>
        <strain evidence="1">Wikel colony</strain>
    </source>
</reference>
<sequence length="216" mass="24355">MSVGDALVLAMDIAIKHGLAWTAIEDILKFGNLMLGRNVLPETKYIFRKFSGSSPEEMTFHFCCPSCETLLAKTGGKLSERNSLSCTCTICGEKYLCRQLMTNGNYFVSLPLQKQFASLLADISVREQLLKSLSRESEDTCLSDIMDGAFYKNQRKKLNCQPEDLTLTVSTDGSPMFRSSSYAIWPVHLTLNELPSHLRWNNVICSLLWYQNNTQT</sequence>
<protein>
    <submittedName>
        <fullName evidence="1 2">Uncharacterized protein</fullName>
    </submittedName>
</protein>